<sequence>MGFVKVFLLMVGILSSLAHARGDYEFVESGITSFMQEQNVPAISVAVIKNGELKFAKAYGTLNRETNAPVTTTSLFQIGSQSKVITSMLALALVEEGQLKLDNNIDDLLPGLFSSIDKTTLRKITLDTLLSHRSGLPNYPDNLTRVDGDPLEGGYTESQLLEAFKSTTLDFEPTSKFAYSNFNYAVIGYILSTTTGKSYEKLVEAYLPNNLGVSGFYARLPRAKQSAMVTPYRKDDRNIATKPWDMGLLAPHGGLYSSTSSLSKLMLQQMTMYQRFIENEEISPLISTQASYATGLYEGLNYGYGMFEATPELGLYPQTVLWHGGDLDGYGCEYLFSPSSQTGIVLLTSSGGREFVLLGRTLMQNLLAEEANTSESATAR</sequence>
<keyword evidence="4" id="KW-1185">Reference proteome</keyword>
<dbReference type="Gene3D" id="3.40.710.10">
    <property type="entry name" value="DD-peptidase/beta-lactamase superfamily"/>
    <property type="match status" value="1"/>
</dbReference>
<dbReference type="EMBL" id="PIQC01000006">
    <property type="protein sequence ID" value="RUO68442.1"/>
    <property type="molecule type" value="Genomic_DNA"/>
</dbReference>
<dbReference type="Proteomes" id="UP000288058">
    <property type="component" value="Unassembled WGS sequence"/>
</dbReference>
<proteinExistence type="predicted"/>
<dbReference type="PANTHER" id="PTHR46825">
    <property type="entry name" value="D-ALANYL-D-ALANINE-CARBOXYPEPTIDASE/ENDOPEPTIDASE AMPH"/>
    <property type="match status" value="1"/>
</dbReference>
<evidence type="ECO:0000313" key="4">
    <source>
        <dbReference type="Proteomes" id="UP000288058"/>
    </source>
</evidence>
<dbReference type="SUPFAM" id="SSF56601">
    <property type="entry name" value="beta-lactamase/transpeptidase-like"/>
    <property type="match status" value="1"/>
</dbReference>
<dbReference type="RefSeq" id="WP_126782537.1">
    <property type="nucleotide sequence ID" value="NZ_PIQC01000006.1"/>
</dbReference>
<comment type="caution">
    <text evidence="3">The sequence shown here is derived from an EMBL/GenBank/DDBJ whole genome shotgun (WGS) entry which is preliminary data.</text>
</comment>
<dbReference type="PANTHER" id="PTHR46825:SF15">
    <property type="entry name" value="BETA-LACTAMASE-RELATED DOMAIN-CONTAINING PROTEIN"/>
    <property type="match status" value="1"/>
</dbReference>
<keyword evidence="1" id="KW-0732">Signal</keyword>
<evidence type="ECO:0000259" key="2">
    <source>
        <dbReference type="Pfam" id="PF00144"/>
    </source>
</evidence>
<evidence type="ECO:0000256" key="1">
    <source>
        <dbReference type="SAM" id="SignalP"/>
    </source>
</evidence>
<dbReference type="InterPro" id="IPR001466">
    <property type="entry name" value="Beta-lactam-related"/>
</dbReference>
<gene>
    <name evidence="3" type="ORF">CWI78_09505</name>
</gene>
<feature type="domain" description="Beta-lactamase-related" evidence="2">
    <location>
        <begin position="31"/>
        <end position="355"/>
    </location>
</feature>
<dbReference type="InterPro" id="IPR012338">
    <property type="entry name" value="Beta-lactam/transpept-like"/>
</dbReference>
<reference evidence="4" key="1">
    <citation type="journal article" date="2018" name="Front. Microbiol.">
        <title>Genome-Based Analysis Reveals the Taxonomy and Diversity of the Family Idiomarinaceae.</title>
        <authorList>
            <person name="Liu Y."/>
            <person name="Lai Q."/>
            <person name="Shao Z."/>
        </authorList>
    </citation>
    <scope>NUCLEOTIDE SEQUENCE [LARGE SCALE GENOMIC DNA]</scope>
    <source>
        <strain evidence="4">R22</strain>
    </source>
</reference>
<protein>
    <recommendedName>
        <fullName evidence="2">Beta-lactamase-related domain-containing protein</fullName>
    </recommendedName>
</protein>
<organism evidence="3 4">
    <name type="scientific">Idiomarina ramblicola</name>
    <dbReference type="NCBI Taxonomy" id="263724"/>
    <lineage>
        <taxon>Bacteria</taxon>
        <taxon>Pseudomonadati</taxon>
        <taxon>Pseudomonadota</taxon>
        <taxon>Gammaproteobacteria</taxon>
        <taxon>Alteromonadales</taxon>
        <taxon>Idiomarinaceae</taxon>
        <taxon>Idiomarina</taxon>
    </lineage>
</organism>
<evidence type="ECO:0000313" key="3">
    <source>
        <dbReference type="EMBL" id="RUO68442.1"/>
    </source>
</evidence>
<dbReference type="AlphaFoldDB" id="A0A432YYJ0"/>
<feature type="chain" id="PRO_5019138718" description="Beta-lactamase-related domain-containing protein" evidence="1">
    <location>
        <begin position="21"/>
        <end position="380"/>
    </location>
</feature>
<dbReference type="OrthoDB" id="9799367at2"/>
<feature type="signal peptide" evidence="1">
    <location>
        <begin position="1"/>
        <end position="20"/>
    </location>
</feature>
<dbReference type="Pfam" id="PF00144">
    <property type="entry name" value="Beta-lactamase"/>
    <property type="match status" value="1"/>
</dbReference>
<name>A0A432YYJ0_9GAMM</name>
<dbReference type="InterPro" id="IPR050491">
    <property type="entry name" value="AmpC-like"/>
</dbReference>
<accession>A0A432YYJ0</accession>